<name>A0A383AAI3_9ZZZZ</name>
<organism evidence="1">
    <name type="scientific">marine metagenome</name>
    <dbReference type="NCBI Taxonomy" id="408172"/>
    <lineage>
        <taxon>unclassified sequences</taxon>
        <taxon>metagenomes</taxon>
        <taxon>ecological metagenomes</taxon>
    </lineage>
</organism>
<evidence type="ECO:0008006" key="2">
    <source>
        <dbReference type="Google" id="ProtNLM"/>
    </source>
</evidence>
<dbReference type="EMBL" id="UINC01190109">
    <property type="protein sequence ID" value="SVE04098.1"/>
    <property type="molecule type" value="Genomic_DNA"/>
</dbReference>
<proteinExistence type="predicted"/>
<feature type="non-terminal residue" evidence="1">
    <location>
        <position position="70"/>
    </location>
</feature>
<sequence>MNNKNKIVFGKLDQMRNDQVQSDNKIRIGFVGGGPNSFIGYTHRLAARFDNRFTLVAGVFSKDSEKSKQF</sequence>
<reference evidence="1" key="1">
    <citation type="submission" date="2018-05" db="EMBL/GenBank/DDBJ databases">
        <authorList>
            <person name="Lanie J.A."/>
            <person name="Ng W.-L."/>
            <person name="Kazmierczak K.M."/>
            <person name="Andrzejewski T.M."/>
            <person name="Davidsen T.M."/>
            <person name="Wayne K.J."/>
            <person name="Tettelin H."/>
            <person name="Glass J.I."/>
            <person name="Rusch D."/>
            <person name="Podicherti R."/>
            <person name="Tsui H.-C.T."/>
            <person name="Winkler M.E."/>
        </authorList>
    </citation>
    <scope>NUCLEOTIDE SEQUENCE</scope>
</reference>
<gene>
    <name evidence="1" type="ORF">METZ01_LOCUS456952</name>
</gene>
<accession>A0A383AAI3</accession>
<evidence type="ECO:0000313" key="1">
    <source>
        <dbReference type="EMBL" id="SVE04098.1"/>
    </source>
</evidence>
<protein>
    <recommendedName>
        <fullName evidence="2">Gfo/Idh/MocA-like oxidoreductase N-terminal domain-containing protein</fullName>
    </recommendedName>
</protein>
<dbReference type="Gene3D" id="3.40.50.720">
    <property type="entry name" value="NAD(P)-binding Rossmann-like Domain"/>
    <property type="match status" value="1"/>
</dbReference>
<dbReference type="AlphaFoldDB" id="A0A383AAI3"/>